<evidence type="ECO:0000313" key="2">
    <source>
        <dbReference type="Proteomes" id="UP001610446"/>
    </source>
</evidence>
<name>A0ABR4K6F1_9EURO</name>
<evidence type="ECO:0008006" key="3">
    <source>
        <dbReference type="Google" id="ProtNLM"/>
    </source>
</evidence>
<protein>
    <recommendedName>
        <fullName evidence="3">F-box domain-containing protein</fullName>
    </recommendedName>
</protein>
<dbReference type="EMBL" id="JBFXLU010000054">
    <property type="protein sequence ID" value="KAL2847804.1"/>
    <property type="molecule type" value="Genomic_DNA"/>
</dbReference>
<dbReference type="Proteomes" id="UP001610446">
    <property type="component" value="Unassembled WGS sequence"/>
</dbReference>
<sequence length="539" mass="60857">MDSHDKIKFLNILELPTEILCDIVRFLQVPSSANRSKIGWGAETLNQYRAHAGYPSCCQDIRSARLVCRRFHDLTSPLLFPVLQIRLDRASLDFADHVSRSPFLAAGVGAIQVVLQYYSAELAADLSRFRDQRLEDAERWWASCVRNDELWDLGGFDSDDDTVLSLPRSEYRRGIEGYEKIQTAWRNSVKIDESLEYREILHRGHQVYRQKHQEQLSLLTDGFFTRRVASIMSQLPFPSSLILDDQADLIDIDCDEVKILLLTKKNELFRFATSPHQWQTIQRVDTINEVASKLAPAKLLSELPVAIHKAGVALRDIRAPCESRIWFTAPDLQDPLRAACDDLRPACQRLEVFTFGKPVRSTLVGPLTDGAKAHFDRYLGAMLSGPCLTHLELHLGWYSQHGRGVHHVGSMLGGLDGSRLKRTTVMDVSLHQAQLEAFCTGLGSELEKVYLCGVHLLSGRWAGVLDILRDKVSARCMEGKCKVYLRCLAGGEFGPKIRDCFLHSAVEDGNDLEYLSEHYVSGFEVMENPLRGSEYDILA</sequence>
<keyword evidence="2" id="KW-1185">Reference proteome</keyword>
<organism evidence="1 2">
    <name type="scientific">Aspergillus pseudoustus</name>
    <dbReference type="NCBI Taxonomy" id="1810923"/>
    <lineage>
        <taxon>Eukaryota</taxon>
        <taxon>Fungi</taxon>
        <taxon>Dikarya</taxon>
        <taxon>Ascomycota</taxon>
        <taxon>Pezizomycotina</taxon>
        <taxon>Eurotiomycetes</taxon>
        <taxon>Eurotiomycetidae</taxon>
        <taxon>Eurotiales</taxon>
        <taxon>Aspergillaceae</taxon>
        <taxon>Aspergillus</taxon>
        <taxon>Aspergillus subgen. Nidulantes</taxon>
    </lineage>
</organism>
<evidence type="ECO:0000313" key="1">
    <source>
        <dbReference type="EMBL" id="KAL2847804.1"/>
    </source>
</evidence>
<reference evidence="1 2" key="1">
    <citation type="submission" date="2024-07" db="EMBL/GenBank/DDBJ databases">
        <title>Section-level genome sequencing and comparative genomics of Aspergillus sections Usti and Cavernicolus.</title>
        <authorList>
            <consortium name="Lawrence Berkeley National Laboratory"/>
            <person name="Nybo J.L."/>
            <person name="Vesth T.C."/>
            <person name="Theobald S."/>
            <person name="Frisvad J.C."/>
            <person name="Larsen T.O."/>
            <person name="Kjaerboelling I."/>
            <person name="Rothschild-Mancinelli K."/>
            <person name="Lyhne E.K."/>
            <person name="Kogle M.E."/>
            <person name="Barry K."/>
            <person name="Clum A."/>
            <person name="Na H."/>
            <person name="Ledsgaard L."/>
            <person name="Lin J."/>
            <person name="Lipzen A."/>
            <person name="Kuo A."/>
            <person name="Riley R."/>
            <person name="Mondo S."/>
            <person name="Labutti K."/>
            <person name="Haridas S."/>
            <person name="Pangalinan J."/>
            <person name="Salamov A.A."/>
            <person name="Simmons B.A."/>
            <person name="Magnuson J.K."/>
            <person name="Chen J."/>
            <person name="Drula E."/>
            <person name="Henrissat B."/>
            <person name="Wiebenga A."/>
            <person name="Lubbers R.J."/>
            <person name="Gomes A.C."/>
            <person name="Makela M.R."/>
            <person name="Stajich J."/>
            <person name="Grigoriev I.V."/>
            <person name="Mortensen U.H."/>
            <person name="De Vries R.P."/>
            <person name="Baker S.E."/>
            <person name="Andersen M.R."/>
        </authorList>
    </citation>
    <scope>NUCLEOTIDE SEQUENCE [LARGE SCALE GENOMIC DNA]</scope>
    <source>
        <strain evidence="1 2">CBS 123904</strain>
    </source>
</reference>
<accession>A0ABR4K6F1</accession>
<comment type="caution">
    <text evidence="1">The sequence shown here is derived from an EMBL/GenBank/DDBJ whole genome shotgun (WGS) entry which is preliminary data.</text>
</comment>
<proteinExistence type="predicted"/>
<gene>
    <name evidence="1" type="ORF">BJY01DRAFT_246706</name>
</gene>